<feature type="domain" description="VOC" evidence="1">
    <location>
        <begin position="140"/>
        <end position="256"/>
    </location>
</feature>
<evidence type="ECO:0000313" key="3">
    <source>
        <dbReference type="Proteomes" id="UP000612808"/>
    </source>
</evidence>
<dbReference type="AlphaFoldDB" id="A0A8J3JCF7"/>
<dbReference type="Proteomes" id="UP000612808">
    <property type="component" value="Unassembled WGS sequence"/>
</dbReference>
<dbReference type="PANTHER" id="PTHR33993:SF14">
    <property type="entry name" value="GB|AAF24581.1"/>
    <property type="match status" value="1"/>
</dbReference>
<dbReference type="Gene3D" id="3.10.180.10">
    <property type="entry name" value="2,3-Dihydroxybiphenyl 1,2-Dioxygenase, domain 1"/>
    <property type="match status" value="2"/>
</dbReference>
<dbReference type="Pfam" id="PF00903">
    <property type="entry name" value="Glyoxalase"/>
    <property type="match status" value="2"/>
</dbReference>
<feature type="domain" description="VOC" evidence="1">
    <location>
        <begin position="11"/>
        <end position="126"/>
    </location>
</feature>
<dbReference type="InterPro" id="IPR029068">
    <property type="entry name" value="Glyas_Bleomycin-R_OHBP_Dase"/>
</dbReference>
<comment type="caution">
    <text evidence="2">The sequence shown here is derived from an EMBL/GenBank/DDBJ whole genome shotgun (WGS) entry which is preliminary data.</text>
</comment>
<name>A0A8J3JCF7_9ACTN</name>
<dbReference type="EMBL" id="BOMB01000047">
    <property type="protein sequence ID" value="GID15781.1"/>
    <property type="molecule type" value="Genomic_DNA"/>
</dbReference>
<dbReference type="SUPFAM" id="SSF54593">
    <property type="entry name" value="Glyoxalase/Bleomycin resistance protein/Dihydroxybiphenyl dioxygenase"/>
    <property type="match status" value="2"/>
</dbReference>
<gene>
    <name evidence="2" type="ORF">Aru02nite_66700</name>
</gene>
<dbReference type="CDD" id="cd07247">
    <property type="entry name" value="SgaA_N_like"/>
    <property type="match status" value="2"/>
</dbReference>
<dbReference type="InterPro" id="IPR037523">
    <property type="entry name" value="VOC_core"/>
</dbReference>
<dbReference type="PANTHER" id="PTHR33993">
    <property type="entry name" value="GLYOXALASE-RELATED"/>
    <property type="match status" value="1"/>
</dbReference>
<dbReference type="RefSeq" id="WP_203664216.1">
    <property type="nucleotide sequence ID" value="NZ_BAAAZM010000025.1"/>
</dbReference>
<organism evidence="2 3">
    <name type="scientific">Actinocatenispora rupis</name>
    <dbReference type="NCBI Taxonomy" id="519421"/>
    <lineage>
        <taxon>Bacteria</taxon>
        <taxon>Bacillati</taxon>
        <taxon>Actinomycetota</taxon>
        <taxon>Actinomycetes</taxon>
        <taxon>Micromonosporales</taxon>
        <taxon>Micromonosporaceae</taxon>
        <taxon>Actinocatenispora</taxon>
    </lineage>
</organism>
<evidence type="ECO:0000313" key="2">
    <source>
        <dbReference type="EMBL" id="GID15781.1"/>
    </source>
</evidence>
<sequence>MAERSTYAQGEPCWSDVTVADPRAAQDFYGPVFGWTFVDQGEQFGHYTMCMLNGAPVAALSPPPPGSEDMPPVWGVYLSTPDVDAALAAAERAGGRVAFSPMDIPGSGRMAYVFDPTGAGIGFWQAEGFVGAARRDEPGAVGWCELVTADGAAADRFYQAVFSYEAQDPLPDVTMDYTVWKTDGREVCGRLATADDPPPRWLTYFGVADADGTAATVGKLGGQVFREPWDTPFGRMVGVADPFGARFIAFQAPPDR</sequence>
<accession>A0A8J3JCF7</accession>
<proteinExistence type="predicted"/>
<evidence type="ECO:0000259" key="1">
    <source>
        <dbReference type="PROSITE" id="PS51819"/>
    </source>
</evidence>
<dbReference type="PROSITE" id="PS51819">
    <property type="entry name" value="VOC"/>
    <property type="match status" value="2"/>
</dbReference>
<keyword evidence="3" id="KW-1185">Reference proteome</keyword>
<dbReference type="InterPro" id="IPR004360">
    <property type="entry name" value="Glyas_Fos-R_dOase_dom"/>
</dbReference>
<dbReference type="InterPro" id="IPR052164">
    <property type="entry name" value="Anthracycline_SecMetBiosynth"/>
</dbReference>
<keyword evidence="2" id="KW-0378">Hydrolase</keyword>
<protein>
    <submittedName>
        <fullName evidence="2">Hydrolase</fullName>
    </submittedName>
</protein>
<dbReference type="GO" id="GO:0016787">
    <property type="term" value="F:hydrolase activity"/>
    <property type="evidence" value="ECO:0007669"/>
    <property type="project" value="UniProtKB-KW"/>
</dbReference>
<reference evidence="2" key="1">
    <citation type="submission" date="2021-01" db="EMBL/GenBank/DDBJ databases">
        <title>Whole genome shotgun sequence of Actinocatenispora rupis NBRC 107355.</title>
        <authorList>
            <person name="Komaki H."/>
            <person name="Tamura T."/>
        </authorList>
    </citation>
    <scope>NUCLEOTIDE SEQUENCE</scope>
    <source>
        <strain evidence="2">NBRC 107355</strain>
    </source>
</reference>